<evidence type="ECO:0000256" key="2">
    <source>
        <dbReference type="ARBA" id="ARBA00023015"/>
    </source>
</evidence>
<dbReference type="Gene3D" id="1.10.10.10">
    <property type="entry name" value="Winged helix-like DNA-binding domain superfamily/Winged helix DNA-binding domain"/>
    <property type="match status" value="1"/>
</dbReference>
<dbReference type="Gene3D" id="1.10.1740.10">
    <property type="match status" value="1"/>
</dbReference>
<name>C0VZX6_9ACTO</name>
<dbReference type="InterPro" id="IPR013324">
    <property type="entry name" value="RNA_pol_sigma_r3/r4-like"/>
</dbReference>
<gene>
    <name evidence="7" type="ORF">HMPREF0044_0854</name>
</gene>
<evidence type="ECO:0000313" key="8">
    <source>
        <dbReference type="Proteomes" id="UP000010301"/>
    </source>
</evidence>
<keyword evidence="2" id="KW-0805">Transcription regulation</keyword>
<dbReference type="EMBL" id="ACFG01000030">
    <property type="protein sequence ID" value="EEH63835.1"/>
    <property type="molecule type" value="Genomic_DNA"/>
</dbReference>
<dbReference type="Pfam" id="PF08281">
    <property type="entry name" value="Sigma70_r4_2"/>
    <property type="match status" value="1"/>
</dbReference>
<dbReference type="CDD" id="cd06171">
    <property type="entry name" value="Sigma70_r4"/>
    <property type="match status" value="1"/>
</dbReference>
<keyword evidence="8" id="KW-1185">Reference proteome</keyword>
<evidence type="ECO:0000259" key="6">
    <source>
        <dbReference type="Pfam" id="PF08281"/>
    </source>
</evidence>
<evidence type="ECO:0000256" key="1">
    <source>
        <dbReference type="ARBA" id="ARBA00010641"/>
    </source>
</evidence>
<dbReference type="NCBIfam" id="TIGR02947">
    <property type="entry name" value="SigH_actino"/>
    <property type="match status" value="1"/>
</dbReference>
<proteinExistence type="inferred from homology"/>
<evidence type="ECO:0000256" key="4">
    <source>
        <dbReference type="ARBA" id="ARBA00023163"/>
    </source>
</evidence>
<accession>C0VZX6</accession>
<evidence type="ECO:0000313" key="7">
    <source>
        <dbReference type="EMBL" id="EEH63835.1"/>
    </source>
</evidence>
<dbReference type="STRING" id="525245.HMPREF0044_0854"/>
<evidence type="ECO:0000259" key="5">
    <source>
        <dbReference type="Pfam" id="PF04542"/>
    </source>
</evidence>
<dbReference type="InterPro" id="IPR036388">
    <property type="entry name" value="WH-like_DNA-bd_sf"/>
</dbReference>
<dbReference type="InterPro" id="IPR007627">
    <property type="entry name" value="RNA_pol_sigma70_r2"/>
</dbReference>
<organism evidence="7 8">
    <name type="scientific">Gleimia coleocanis DSM 15436</name>
    <dbReference type="NCBI Taxonomy" id="525245"/>
    <lineage>
        <taxon>Bacteria</taxon>
        <taxon>Bacillati</taxon>
        <taxon>Actinomycetota</taxon>
        <taxon>Actinomycetes</taxon>
        <taxon>Actinomycetales</taxon>
        <taxon>Actinomycetaceae</taxon>
        <taxon>Gleimia</taxon>
    </lineage>
</organism>
<evidence type="ECO:0000256" key="3">
    <source>
        <dbReference type="ARBA" id="ARBA00023082"/>
    </source>
</evidence>
<feature type="domain" description="RNA polymerase sigma-70 region 2" evidence="5">
    <location>
        <begin position="23"/>
        <end position="86"/>
    </location>
</feature>
<dbReference type="SUPFAM" id="SSF88946">
    <property type="entry name" value="Sigma2 domain of RNA polymerase sigma factors"/>
    <property type="match status" value="1"/>
</dbReference>
<feature type="domain" description="RNA polymerase sigma factor 70 region 4 type 2" evidence="6">
    <location>
        <begin position="127"/>
        <end position="177"/>
    </location>
</feature>
<dbReference type="NCBIfam" id="TIGR02937">
    <property type="entry name" value="sigma70-ECF"/>
    <property type="match status" value="1"/>
</dbReference>
<dbReference type="Proteomes" id="UP000010301">
    <property type="component" value="Unassembled WGS sequence"/>
</dbReference>
<dbReference type="AlphaFoldDB" id="C0VZX6"/>
<keyword evidence="3" id="KW-0731">Sigma factor</keyword>
<comment type="caution">
    <text evidence="7">The sequence shown here is derived from an EMBL/GenBank/DDBJ whole genome shotgun (WGS) entry which is preliminary data.</text>
</comment>
<dbReference type="InterPro" id="IPR013325">
    <property type="entry name" value="RNA_pol_sigma_r2"/>
</dbReference>
<dbReference type="OrthoDB" id="9803470at2"/>
<keyword evidence="4" id="KW-0804">Transcription</keyword>
<dbReference type="PANTHER" id="PTHR43133:SF59">
    <property type="entry name" value="ECF RNA POLYMERASE SIGMA FACTOR SIGR"/>
    <property type="match status" value="1"/>
</dbReference>
<dbReference type="HOGENOM" id="CLU_047691_1_1_11"/>
<protein>
    <submittedName>
        <fullName evidence="7">RNA polymerase sigma-70 factor</fullName>
    </submittedName>
</protein>
<dbReference type="PANTHER" id="PTHR43133">
    <property type="entry name" value="RNA POLYMERASE ECF-TYPE SIGMA FACTO"/>
    <property type="match status" value="1"/>
</dbReference>
<reference evidence="7 8" key="1">
    <citation type="submission" date="2009-01" db="EMBL/GenBank/DDBJ databases">
        <authorList>
            <person name="Qin X."/>
            <person name="Bachman B."/>
            <person name="Battles P."/>
            <person name="Bell A."/>
            <person name="Bess C."/>
            <person name="Bickham C."/>
            <person name="Chaboub L."/>
            <person name="Chen D."/>
            <person name="Coyle M."/>
            <person name="Deiros D.R."/>
            <person name="Dinh H."/>
            <person name="Forbes L."/>
            <person name="Fowler G."/>
            <person name="Francisco L."/>
            <person name="Fu Q."/>
            <person name="Gubbala S."/>
            <person name="Hale W."/>
            <person name="Han Y."/>
            <person name="Hemphill L."/>
            <person name="Highlander S.K."/>
            <person name="Hirani K."/>
            <person name="Hogues M."/>
            <person name="Jackson L."/>
            <person name="Jakkamsetti A."/>
            <person name="Javaid M."/>
            <person name="Jiang H."/>
            <person name="Korchina V."/>
            <person name="Kovar C."/>
            <person name="Lara F."/>
            <person name="Lee S."/>
            <person name="Mata R."/>
            <person name="Mathew T."/>
            <person name="Moen C."/>
            <person name="Morales K."/>
            <person name="Munidasa M."/>
            <person name="Nazareth L."/>
            <person name="Ngo R."/>
            <person name="Nguyen L."/>
            <person name="Okwuonu G."/>
            <person name="Ongeri F."/>
            <person name="Patil S."/>
            <person name="Petrosino J."/>
            <person name="Pham C."/>
            <person name="Pham P."/>
            <person name="Pu L.-L."/>
            <person name="Puazo M."/>
            <person name="Raj R."/>
            <person name="Reid J."/>
            <person name="Rouhana J."/>
            <person name="Saada N."/>
            <person name="Shang Y."/>
            <person name="Simmons D."/>
            <person name="Thornton R."/>
            <person name="Warren J."/>
            <person name="Weissenberger G."/>
            <person name="Zhang J."/>
            <person name="Zhang L."/>
            <person name="Zhou C."/>
            <person name="Zhu D."/>
            <person name="Muzny D."/>
            <person name="Worley K."/>
            <person name="Gibbs R."/>
        </authorList>
    </citation>
    <scope>NUCLEOTIDE SEQUENCE [LARGE SCALE GENOMIC DNA]</scope>
    <source>
        <strain evidence="7 8">DSM 15436</strain>
    </source>
</reference>
<dbReference type="SUPFAM" id="SSF88659">
    <property type="entry name" value="Sigma3 and sigma4 domains of RNA polymerase sigma factors"/>
    <property type="match status" value="1"/>
</dbReference>
<comment type="similarity">
    <text evidence="1">Belongs to the sigma-70 factor family. ECF subfamily.</text>
</comment>
<dbReference type="GO" id="GO:0003677">
    <property type="term" value="F:DNA binding"/>
    <property type="evidence" value="ECO:0007669"/>
    <property type="project" value="InterPro"/>
</dbReference>
<dbReference type="Pfam" id="PF04542">
    <property type="entry name" value="Sigma70_r2"/>
    <property type="match status" value="1"/>
</dbReference>
<dbReference type="RefSeq" id="WP_006546626.1">
    <property type="nucleotide sequence ID" value="NZ_DS999543.1"/>
</dbReference>
<sequence>MRTSEYDEDELRSRFEEQALPLLNQLYAAAYRFTGSEADAQDLVQDTFVKAFSSFHTFKEGTNLKAWMYKILQNSFINNYRRNQRRPAEVDADTTTDWEMYQASTHDPTGLKSAEAEAFSSLTDEVVVRALKEMPDQYREAVVLADVEGFSYQEIADLMGTPTGTVMSRIHRGRAMLRKRLADYARENGIIVVKEEVN</sequence>
<dbReference type="InterPro" id="IPR014293">
    <property type="entry name" value="RNA_pol_sigma70_actinobac"/>
</dbReference>
<dbReference type="InterPro" id="IPR039425">
    <property type="entry name" value="RNA_pol_sigma-70-like"/>
</dbReference>
<dbReference type="InterPro" id="IPR014284">
    <property type="entry name" value="RNA_pol_sigma-70_dom"/>
</dbReference>
<dbReference type="eggNOG" id="COG1595">
    <property type="taxonomic scope" value="Bacteria"/>
</dbReference>
<dbReference type="GO" id="GO:0006352">
    <property type="term" value="P:DNA-templated transcription initiation"/>
    <property type="evidence" value="ECO:0007669"/>
    <property type="project" value="InterPro"/>
</dbReference>
<dbReference type="InterPro" id="IPR013249">
    <property type="entry name" value="RNA_pol_sigma70_r4_t2"/>
</dbReference>
<dbReference type="GO" id="GO:0016987">
    <property type="term" value="F:sigma factor activity"/>
    <property type="evidence" value="ECO:0007669"/>
    <property type="project" value="UniProtKB-KW"/>
</dbReference>